<gene>
    <name evidence="2" type="ORF">BGW36DRAFT_423314</name>
</gene>
<feature type="region of interest" description="Disordered" evidence="1">
    <location>
        <begin position="1"/>
        <end position="26"/>
    </location>
</feature>
<name>A0AAD4KY95_9EURO</name>
<sequence>MAGEKKNSDILNITPAVDGASDPSTCKRTVHPDKMVFFDNSGERHEIYLPKETYQRAVDLSQAKNWDELSKFPTYAGQGYKE</sequence>
<evidence type="ECO:0000313" key="2">
    <source>
        <dbReference type="EMBL" id="KAH8703766.1"/>
    </source>
</evidence>
<proteinExistence type="predicted"/>
<accession>A0AAD4KY95</accession>
<protein>
    <submittedName>
        <fullName evidence="2">Uncharacterized protein</fullName>
    </submittedName>
</protein>
<keyword evidence="3" id="KW-1185">Reference proteome</keyword>
<evidence type="ECO:0000256" key="1">
    <source>
        <dbReference type="SAM" id="MobiDB-lite"/>
    </source>
</evidence>
<dbReference type="AlphaFoldDB" id="A0AAD4KY95"/>
<dbReference type="EMBL" id="JAJTJA010000002">
    <property type="protein sequence ID" value="KAH8703766.1"/>
    <property type="molecule type" value="Genomic_DNA"/>
</dbReference>
<dbReference type="RefSeq" id="XP_046076784.1">
    <property type="nucleotide sequence ID" value="XM_046219820.1"/>
</dbReference>
<dbReference type="GeneID" id="70250107"/>
<organism evidence="2 3">
    <name type="scientific">Talaromyces proteolyticus</name>
    <dbReference type="NCBI Taxonomy" id="1131652"/>
    <lineage>
        <taxon>Eukaryota</taxon>
        <taxon>Fungi</taxon>
        <taxon>Dikarya</taxon>
        <taxon>Ascomycota</taxon>
        <taxon>Pezizomycotina</taxon>
        <taxon>Eurotiomycetes</taxon>
        <taxon>Eurotiomycetidae</taxon>
        <taxon>Eurotiales</taxon>
        <taxon>Trichocomaceae</taxon>
        <taxon>Talaromyces</taxon>
        <taxon>Talaromyces sect. Bacilispori</taxon>
    </lineage>
</organism>
<reference evidence="2" key="1">
    <citation type="submission" date="2021-12" db="EMBL/GenBank/DDBJ databases">
        <title>Convergent genome expansion in fungi linked to evolution of root-endophyte symbiosis.</title>
        <authorList>
            <consortium name="DOE Joint Genome Institute"/>
            <person name="Ke Y.-H."/>
            <person name="Bonito G."/>
            <person name="Liao H.-L."/>
            <person name="Looney B."/>
            <person name="Rojas-Flechas A."/>
            <person name="Nash J."/>
            <person name="Hameed K."/>
            <person name="Schadt C."/>
            <person name="Martin F."/>
            <person name="Crous P.W."/>
            <person name="Miettinen O."/>
            <person name="Magnuson J.K."/>
            <person name="Labbe J."/>
            <person name="Jacobson D."/>
            <person name="Doktycz M.J."/>
            <person name="Veneault-Fourrey C."/>
            <person name="Kuo A."/>
            <person name="Mondo S."/>
            <person name="Calhoun S."/>
            <person name="Riley R."/>
            <person name="Ohm R."/>
            <person name="LaButti K."/>
            <person name="Andreopoulos B."/>
            <person name="Pangilinan J."/>
            <person name="Nolan M."/>
            <person name="Tritt A."/>
            <person name="Clum A."/>
            <person name="Lipzen A."/>
            <person name="Daum C."/>
            <person name="Barry K."/>
            <person name="Grigoriev I.V."/>
            <person name="Vilgalys R."/>
        </authorList>
    </citation>
    <scope>NUCLEOTIDE SEQUENCE</scope>
    <source>
        <strain evidence="2">PMI_201</strain>
    </source>
</reference>
<dbReference type="Proteomes" id="UP001201262">
    <property type="component" value="Unassembled WGS sequence"/>
</dbReference>
<evidence type="ECO:0000313" key="3">
    <source>
        <dbReference type="Proteomes" id="UP001201262"/>
    </source>
</evidence>
<comment type="caution">
    <text evidence="2">The sequence shown here is derived from an EMBL/GenBank/DDBJ whole genome shotgun (WGS) entry which is preliminary data.</text>
</comment>